<dbReference type="EMBL" id="QYTV02000003">
    <property type="protein sequence ID" value="RST75260.1"/>
    <property type="molecule type" value="Genomic_DNA"/>
</dbReference>
<dbReference type="Pfam" id="PF08863">
    <property type="entry name" value="YolD"/>
    <property type="match status" value="1"/>
</dbReference>
<dbReference type="RefSeq" id="WP_126049585.1">
    <property type="nucleotide sequence ID" value="NZ_QYTV02000003.1"/>
</dbReference>
<dbReference type="AlphaFoldDB" id="A0A429Y220"/>
<name>A0A429Y220_9BACI</name>
<keyword evidence="2" id="KW-1185">Reference proteome</keyword>
<dbReference type="PANTHER" id="PTHR40051:SF1">
    <property type="entry name" value="YOLD-LIKE FAMILY PROTEIN"/>
    <property type="match status" value="1"/>
</dbReference>
<sequence length="111" mass="13261">MDIKDRGTKKWTAMMLPEHVQMLKYLNVDYERVKKPDIDEQGWEEINETLHIAIEFNLPLNFTVWIDGFFDDVEGVLHYIDEINKIVHVVDIKENVHRISFKSIVEVEYKN</sequence>
<comment type="caution">
    <text evidence="1">The sequence shown here is derived from an EMBL/GenBank/DDBJ whole genome shotgun (WGS) entry which is preliminary data.</text>
</comment>
<accession>A0A429Y220</accession>
<proteinExistence type="predicted"/>
<evidence type="ECO:0000313" key="1">
    <source>
        <dbReference type="EMBL" id="RST75260.1"/>
    </source>
</evidence>
<dbReference type="Proteomes" id="UP000287156">
    <property type="component" value="Unassembled WGS sequence"/>
</dbReference>
<protein>
    <submittedName>
        <fullName evidence="1">YolD-like family protein</fullName>
    </submittedName>
</protein>
<dbReference type="OrthoDB" id="1644322at2"/>
<dbReference type="InterPro" id="IPR014962">
    <property type="entry name" value="YolD"/>
</dbReference>
<gene>
    <name evidence="1" type="ORF">D4T97_008375</name>
</gene>
<evidence type="ECO:0000313" key="2">
    <source>
        <dbReference type="Proteomes" id="UP000287156"/>
    </source>
</evidence>
<reference evidence="1" key="1">
    <citation type="submission" date="2018-12" db="EMBL/GenBank/DDBJ databases">
        <authorList>
            <person name="Sun L."/>
            <person name="Chen Z."/>
        </authorList>
    </citation>
    <scope>NUCLEOTIDE SEQUENCE [LARGE SCALE GENOMIC DNA]</scope>
    <source>
        <strain evidence="1">3-2-2</strain>
    </source>
</reference>
<dbReference type="PANTHER" id="PTHR40051">
    <property type="entry name" value="IG HYPOTHETICAL 15966"/>
    <property type="match status" value="1"/>
</dbReference>
<organism evidence="1 2">
    <name type="scientific">Siminovitchia acidinfaciens</name>
    <dbReference type="NCBI Taxonomy" id="2321395"/>
    <lineage>
        <taxon>Bacteria</taxon>
        <taxon>Bacillati</taxon>
        <taxon>Bacillota</taxon>
        <taxon>Bacilli</taxon>
        <taxon>Bacillales</taxon>
        <taxon>Bacillaceae</taxon>
        <taxon>Siminovitchia</taxon>
    </lineage>
</organism>